<comment type="caution">
    <text evidence="1">The sequence shown here is derived from an EMBL/GenBank/DDBJ whole genome shotgun (WGS) entry which is preliminary data.</text>
</comment>
<evidence type="ECO:0000313" key="1">
    <source>
        <dbReference type="EMBL" id="TQL33934.1"/>
    </source>
</evidence>
<accession>A0A542XDQ7</accession>
<dbReference type="RefSeq" id="WP_142005894.1">
    <property type="nucleotide sequence ID" value="NZ_CAJTBP010000001.1"/>
</dbReference>
<dbReference type="OrthoDB" id="3384378at2"/>
<reference evidence="1 2" key="1">
    <citation type="submission" date="2019-06" db="EMBL/GenBank/DDBJ databases">
        <title>Sequencing the genomes of 1000 actinobacteria strains.</title>
        <authorList>
            <person name="Klenk H.-P."/>
        </authorList>
    </citation>
    <scope>NUCLEOTIDE SEQUENCE [LARGE SCALE GENOMIC DNA]</scope>
    <source>
        <strain evidence="1 2">DSM 24617</strain>
    </source>
</reference>
<keyword evidence="2" id="KW-1185">Reference proteome</keyword>
<evidence type="ECO:0000313" key="2">
    <source>
        <dbReference type="Proteomes" id="UP000318336"/>
    </source>
</evidence>
<proteinExistence type="predicted"/>
<gene>
    <name evidence="1" type="ORF">FB554_2090</name>
</gene>
<organism evidence="1 2">
    <name type="scientific">Barrientosiimonas humi</name>
    <dbReference type="NCBI Taxonomy" id="999931"/>
    <lineage>
        <taxon>Bacteria</taxon>
        <taxon>Bacillati</taxon>
        <taxon>Actinomycetota</taxon>
        <taxon>Actinomycetes</taxon>
        <taxon>Micrococcales</taxon>
        <taxon>Dermacoccaceae</taxon>
        <taxon>Barrientosiimonas</taxon>
    </lineage>
</organism>
<protein>
    <submittedName>
        <fullName evidence="1">Uncharacterized protein</fullName>
    </submittedName>
</protein>
<name>A0A542XDQ7_9MICO</name>
<dbReference type="EMBL" id="VFOK01000001">
    <property type="protein sequence ID" value="TQL33934.1"/>
    <property type="molecule type" value="Genomic_DNA"/>
</dbReference>
<dbReference type="Proteomes" id="UP000318336">
    <property type="component" value="Unassembled WGS sequence"/>
</dbReference>
<sequence>MLVGQGFRDTHPRLPRSYLADGRVVAWDVTPPPGWSVAVDAELEGQQLSDLVRRRAGLPVGTGQAQTLVAWTQAEVMAKLLDVPILLRLKEFGLGLADLGEHEPVALHSWAMHGLILTVGVHAPPRSAATPER</sequence>
<dbReference type="AlphaFoldDB" id="A0A542XDQ7"/>